<dbReference type="Proteomes" id="UP001440984">
    <property type="component" value="Unassembled WGS sequence"/>
</dbReference>
<feature type="region of interest" description="Disordered" evidence="1">
    <location>
        <begin position="23"/>
        <end position="43"/>
    </location>
</feature>
<evidence type="ECO:0000256" key="1">
    <source>
        <dbReference type="SAM" id="MobiDB-lite"/>
    </source>
</evidence>
<evidence type="ECO:0008006" key="5">
    <source>
        <dbReference type="Google" id="ProtNLM"/>
    </source>
</evidence>
<accession>A0ABV0L960</accession>
<feature type="signal peptide" evidence="2">
    <location>
        <begin position="1"/>
        <end position="25"/>
    </location>
</feature>
<evidence type="ECO:0000313" key="4">
    <source>
        <dbReference type="Proteomes" id="UP001440984"/>
    </source>
</evidence>
<dbReference type="PROSITE" id="PS51257">
    <property type="entry name" value="PROKAR_LIPOPROTEIN"/>
    <property type="match status" value="1"/>
</dbReference>
<evidence type="ECO:0000313" key="3">
    <source>
        <dbReference type="EMBL" id="MEQ0558836.1"/>
    </source>
</evidence>
<keyword evidence="4" id="KW-1185">Reference proteome</keyword>
<dbReference type="RefSeq" id="WP_348948451.1">
    <property type="nucleotide sequence ID" value="NZ_JBDZYD010000002.1"/>
</dbReference>
<gene>
    <name evidence="3" type="ORF">ABJI51_07125</name>
</gene>
<proteinExistence type="predicted"/>
<reference evidence="3 4" key="1">
    <citation type="submission" date="2024-05" db="EMBL/GenBank/DDBJ databases">
        <authorList>
            <person name="Zhao H."/>
            <person name="Xu Y."/>
            <person name="Lin S."/>
            <person name="Spain J.C."/>
            <person name="Zhou N.-Y."/>
        </authorList>
    </citation>
    <scope>NUCLEOTIDE SEQUENCE [LARGE SCALE GENOMIC DNA]</scope>
    <source>
        <strain evidence="3 4">NEAU-NG30</strain>
    </source>
</reference>
<keyword evidence="2" id="KW-0732">Signal</keyword>
<dbReference type="EMBL" id="JBDZYD010000002">
    <property type="protein sequence ID" value="MEQ0558836.1"/>
    <property type="molecule type" value="Genomic_DNA"/>
</dbReference>
<comment type="caution">
    <text evidence="3">The sequence shown here is derived from an EMBL/GenBank/DDBJ whole genome shotgun (WGS) entry which is preliminary data.</text>
</comment>
<evidence type="ECO:0000256" key="2">
    <source>
        <dbReference type="SAM" id="SignalP"/>
    </source>
</evidence>
<name>A0ABV0L960_9PSEU</name>
<organism evidence="3 4">
    <name type="scientific">Amycolatopsis melonis</name>
    <dbReference type="NCBI Taxonomy" id="3156488"/>
    <lineage>
        <taxon>Bacteria</taxon>
        <taxon>Bacillati</taxon>
        <taxon>Actinomycetota</taxon>
        <taxon>Actinomycetes</taxon>
        <taxon>Pseudonocardiales</taxon>
        <taxon>Pseudonocardiaceae</taxon>
        <taxon>Amycolatopsis</taxon>
    </lineage>
</organism>
<sequence length="224" mass="22676">MSKIAVAACLAVLLAGCAGTETATAPGSPSASQTPTSTTATTAPPVVKDVTTYLPTDDEVTKAGMSVARQPVTYVIGSTTPFHLIEACGGLPSDSSAQKAAQGVTYVPGGGKGDVHQLVGEYAGLTGADVVASVKQATSCRKVTFEHQQLSIIGDFSVPGLTDPQAGFCANLRAGSLVHCVLILGHANRATAITFAGAWDDNVNAVKALATRLAPVYATAFDRG</sequence>
<protein>
    <recommendedName>
        <fullName evidence="5">Sensor domain-containing protein</fullName>
    </recommendedName>
</protein>
<feature type="chain" id="PRO_5046749430" description="Sensor domain-containing protein" evidence="2">
    <location>
        <begin position="26"/>
        <end position="224"/>
    </location>
</feature>